<evidence type="ECO:0000313" key="3">
    <source>
        <dbReference type="Proteomes" id="UP000008022"/>
    </source>
</evidence>
<accession>A0A0E0RBH7</accession>
<sequence>MQLTKAYVESPVGRFPPTIWAYTQPASPHNWAAITTGWALHACQPVTSPPAAAAATPGSGLAVLLCGFTGGSPTVHGGARAASRPGPRFSPTAQMVARWRRQVVLSAPAAGGDMVTKQLEPIQFWKVFDAGERLYPAQGPGYLLHLRHSSVSEGQSTVSKVSFRNSSFLKSKDPNPSSIRCPHRRADGGSPPASHHLVLTSFWLFFIKQSLLNVIGKQLSSQMQQVSKSKQQQATITKSKSNKAAREVAAAGSNLPHPQLVVVHPRLCCRSTRRHHLRAGTKGRRTVCEGSEIHFIEKGIYLFFIII</sequence>
<reference evidence="3" key="1">
    <citation type="submission" date="2013-06" db="EMBL/GenBank/DDBJ databases">
        <authorList>
            <person name="Zhao Q."/>
        </authorList>
    </citation>
    <scope>NUCLEOTIDE SEQUENCE</scope>
    <source>
        <strain evidence="3">cv. W1943</strain>
    </source>
</reference>
<evidence type="ECO:0000256" key="1">
    <source>
        <dbReference type="SAM" id="MobiDB-lite"/>
    </source>
</evidence>
<feature type="region of interest" description="Disordered" evidence="1">
    <location>
        <begin position="165"/>
        <end position="191"/>
    </location>
</feature>
<dbReference type="HOGENOM" id="CLU_1059193_0_0_1"/>
<organism evidence="2 3">
    <name type="scientific">Oryza rufipogon</name>
    <name type="common">Brownbeard rice</name>
    <name type="synonym">Asian wild rice</name>
    <dbReference type="NCBI Taxonomy" id="4529"/>
    <lineage>
        <taxon>Eukaryota</taxon>
        <taxon>Viridiplantae</taxon>
        <taxon>Streptophyta</taxon>
        <taxon>Embryophyta</taxon>
        <taxon>Tracheophyta</taxon>
        <taxon>Spermatophyta</taxon>
        <taxon>Magnoliopsida</taxon>
        <taxon>Liliopsida</taxon>
        <taxon>Poales</taxon>
        <taxon>Poaceae</taxon>
        <taxon>BOP clade</taxon>
        <taxon>Oryzoideae</taxon>
        <taxon>Oryzeae</taxon>
        <taxon>Oryzinae</taxon>
        <taxon>Oryza</taxon>
    </lineage>
</organism>
<evidence type="ECO:0000313" key="2">
    <source>
        <dbReference type="EnsemblPlants" id="ORUFI11G23020.2"/>
    </source>
</evidence>
<feature type="compositionally biased region" description="Polar residues" evidence="1">
    <location>
        <begin position="165"/>
        <end position="178"/>
    </location>
</feature>
<dbReference type="AlphaFoldDB" id="A0A0E0RBH7"/>
<reference evidence="2" key="2">
    <citation type="submission" date="2015-06" db="UniProtKB">
        <authorList>
            <consortium name="EnsemblPlants"/>
        </authorList>
    </citation>
    <scope>IDENTIFICATION</scope>
</reference>
<dbReference type="Proteomes" id="UP000008022">
    <property type="component" value="Unassembled WGS sequence"/>
</dbReference>
<protein>
    <submittedName>
        <fullName evidence="2">Uncharacterized protein</fullName>
    </submittedName>
</protein>
<keyword evidence="3" id="KW-1185">Reference proteome</keyword>
<proteinExistence type="predicted"/>
<name>A0A0E0RBH7_ORYRU</name>
<dbReference type="Gramene" id="ORUFI11G23020.2">
    <property type="protein sequence ID" value="ORUFI11G23020.2"/>
    <property type="gene ID" value="ORUFI11G23020"/>
</dbReference>
<dbReference type="EnsemblPlants" id="ORUFI11G23020.2">
    <property type="protein sequence ID" value="ORUFI11G23020.2"/>
    <property type="gene ID" value="ORUFI11G23020"/>
</dbReference>